<reference evidence="2" key="1">
    <citation type="submission" date="2018-05" db="EMBL/GenBank/DDBJ databases">
        <authorList>
            <person name="Lanie J.A."/>
            <person name="Ng W.-L."/>
            <person name="Kazmierczak K.M."/>
            <person name="Andrzejewski T.M."/>
            <person name="Davidsen T.M."/>
            <person name="Wayne K.J."/>
            <person name="Tettelin H."/>
            <person name="Glass J.I."/>
            <person name="Rusch D."/>
            <person name="Podicherti R."/>
            <person name="Tsui H.-C.T."/>
            <person name="Winkler M.E."/>
        </authorList>
    </citation>
    <scope>NUCLEOTIDE SEQUENCE</scope>
</reference>
<evidence type="ECO:0000313" key="2">
    <source>
        <dbReference type="EMBL" id="SVD94598.1"/>
    </source>
</evidence>
<dbReference type="SMART" id="SM00671">
    <property type="entry name" value="SEL1"/>
    <property type="match status" value="3"/>
</dbReference>
<dbReference type="PANTHER" id="PTHR11102">
    <property type="entry name" value="SEL-1-LIKE PROTEIN"/>
    <property type="match status" value="1"/>
</dbReference>
<dbReference type="SUPFAM" id="SSF81901">
    <property type="entry name" value="HCP-like"/>
    <property type="match status" value="1"/>
</dbReference>
<protein>
    <recommendedName>
        <fullName evidence="3">Sel1 repeat family protein</fullName>
    </recommendedName>
</protein>
<organism evidence="2">
    <name type="scientific">marine metagenome</name>
    <dbReference type="NCBI Taxonomy" id="408172"/>
    <lineage>
        <taxon>unclassified sequences</taxon>
        <taxon>metagenomes</taxon>
        <taxon>ecological metagenomes</taxon>
    </lineage>
</organism>
<dbReference type="InterPro" id="IPR006597">
    <property type="entry name" value="Sel1-like"/>
</dbReference>
<name>A0A382ZIR8_9ZZZZ</name>
<proteinExistence type="predicted"/>
<feature type="compositionally biased region" description="Gly residues" evidence="1">
    <location>
        <begin position="1"/>
        <end position="17"/>
    </location>
</feature>
<gene>
    <name evidence="2" type="ORF">METZ01_LOCUS447452</name>
</gene>
<dbReference type="AlphaFoldDB" id="A0A382ZIR8"/>
<evidence type="ECO:0008006" key="3">
    <source>
        <dbReference type="Google" id="ProtNLM"/>
    </source>
</evidence>
<sequence>GVVYGGWVGSGDSGGGEAAPSTGSVGPQPKNKAPTEEEKKFAEIMARAKANDAEAQFELGERYYIGKMGAGRYGGNPVEQDFQEAFKWYLKAAELNHPKAQYEVGLEYAVGNVVEEDNKEKVKWYRKAAEQNVPQAQFSLGSAYFFGDGVEKDVVRGYAWQTIAVSGDRTVDGAVAELDFKRWKTHHSRMTKEQIDEAKELAKEMIAKNPKLIQRKK</sequence>
<dbReference type="Pfam" id="PF08238">
    <property type="entry name" value="Sel1"/>
    <property type="match status" value="3"/>
</dbReference>
<accession>A0A382ZIR8</accession>
<evidence type="ECO:0000256" key="1">
    <source>
        <dbReference type="SAM" id="MobiDB-lite"/>
    </source>
</evidence>
<feature type="region of interest" description="Disordered" evidence="1">
    <location>
        <begin position="1"/>
        <end position="38"/>
    </location>
</feature>
<dbReference type="InterPro" id="IPR011990">
    <property type="entry name" value="TPR-like_helical_dom_sf"/>
</dbReference>
<feature type="non-terminal residue" evidence="2">
    <location>
        <position position="1"/>
    </location>
</feature>
<dbReference type="EMBL" id="UINC01183713">
    <property type="protein sequence ID" value="SVD94598.1"/>
    <property type="molecule type" value="Genomic_DNA"/>
</dbReference>
<dbReference type="InterPro" id="IPR050767">
    <property type="entry name" value="Sel1_AlgK"/>
</dbReference>
<dbReference type="PANTHER" id="PTHR11102:SF160">
    <property type="entry name" value="ERAD-ASSOCIATED E3 UBIQUITIN-PROTEIN LIGASE COMPONENT HRD3"/>
    <property type="match status" value="1"/>
</dbReference>
<dbReference type="Gene3D" id="1.25.40.10">
    <property type="entry name" value="Tetratricopeptide repeat domain"/>
    <property type="match status" value="1"/>
</dbReference>